<dbReference type="AlphaFoldDB" id="A0A7D7MF55"/>
<dbReference type="EMBL" id="CP059540">
    <property type="protein sequence ID" value="QMT16790.1"/>
    <property type="molecule type" value="Genomic_DNA"/>
</dbReference>
<dbReference type="KEGG" id="pdec:H1Q58_12550"/>
<accession>A0A7D7MF55</accession>
<keyword evidence="1" id="KW-0812">Transmembrane</keyword>
<keyword evidence="1" id="KW-1133">Transmembrane helix</keyword>
<keyword evidence="3" id="KW-1185">Reference proteome</keyword>
<name>A0A7D7MF55_PLAMR</name>
<dbReference type="Proteomes" id="UP000514716">
    <property type="component" value="Chromosome"/>
</dbReference>
<feature type="transmembrane region" description="Helical" evidence="1">
    <location>
        <begin position="5"/>
        <end position="23"/>
    </location>
</feature>
<proteinExistence type="predicted"/>
<reference evidence="2 3" key="1">
    <citation type="submission" date="2020-07" db="EMBL/GenBank/DDBJ databases">
        <title>Screening of a cold-adapted Planococcus bacterium producing protease in traditional shrimp paste and protease identification by genome sequencing.</title>
        <authorList>
            <person name="Gao R."/>
            <person name="Leng W."/>
            <person name="Chu Q."/>
            <person name="Wu X."/>
            <person name="Liu H."/>
            <person name="Li X."/>
        </authorList>
    </citation>
    <scope>NUCLEOTIDE SEQUENCE [LARGE SCALE GENOMIC DNA]</scope>
    <source>
        <strain evidence="2 3">XJ11</strain>
    </source>
</reference>
<feature type="transmembrane region" description="Helical" evidence="1">
    <location>
        <begin position="58"/>
        <end position="80"/>
    </location>
</feature>
<organism evidence="2 3">
    <name type="scientific">Planococcus maritimus</name>
    <dbReference type="NCBI Taxonomy" id="192421"/>
    <lineage>
        <taxon>Bacteria</taxon>
        <taxon>Bacillati</taxon>
        <taxon>Bacillota</taxon>
        <taxon>Bacilli</taxon>
        <taxon>Bacillales</taxon>
        <taxon>Caryophanaceae</taxon>
        <taxon>Planococcus</taxon>
    </lineage>
</organism>
<keyword evidence="1" id="KW-0472">Membrane</keyword>
<sequence length="177" mass="20047">MYRAFLYILVLSILVFVIWGSFFEIQLKITLSLIVLTVLPFIRKKLYKDETLFRKGKAALYASLFLTACGLLMIMGSMLLHKEMDFAAFGFIVFLFVIFLFGSVVYGIPVSSFSDLVTAQTTRYRLPLAFLIHLGFGLLSYLFLGPLMYFAVIVAVVFFGIDEILQKKASTQIKMGT</sequence>
<evidence type="ECO:0000313" key="3">
    <source>
        <dbReference type="Proteomes" id="UP000514716"/>
    </source>
</evidence>
<evidence type="ECO:0000313" key="2">
    <source>
        <dbReference type="EMBL" id="QMT16790.1"/>
    </source>
</evidence>
<feature type="transmembrane region" description="Helical" evidence="1">
    <location>
        <begin position="86"/>
        <end position="106"/>
    </location>
</feature>
<gene>
    <name evidence="2" type="ORF">H1Q58_12550</name>
</gene>
<evidence type="ECO:0000256" key="1">
    <source>
        <dbReference type="SAM" id="Phobius"/>
    </source>
</evidence>
<protein>
    <submittedName>
        <fullName evidence="2">Uncharacterized protein</fullName>
    </submittedName>
</protein>
<dbReference type="RefSeq" id="WP_182091728.1">
    <property type="nucleotide sequence ID" value="NZ_CP059540.1"/>
</dbReference>
<feature type="transmembrane region" description="Helical" evidence="1">
    <location>
        <begin position="126"/>
        <end position="143"/>
    </location>
</feature>